<dbReference type="InterPro" id="IPR050869">
    <property type="entry name" value="H3K4_H4K5_MeTrfase"/>
</dbReference>
<organism evidence="5 6">
    <name type="scientific">Dermatophagoides pteronyssinus</name>
    <name type="common">European house dust mite</name>
    <dbReference type="NCBI Taxonomy" id="6956"/>
    <lineage>
        <taxon>Eukaryota</taxon>
        <taxon>Metazoa</taxon>
        <taxon>Ecdysozoa</taxon>
        <taxon>Arthropoda</taxon>
        <taxon>Chelicerata</taxon>
        <taxon>Arachnida</taxon>
        <taxon>Acari</taxon>
        <taxon>Acariformes</taxon>
        <taxon>Sarcoptiformes</taxon>
        <taxon>Astigmata</taxon>
        <taxon>Psoroptidia</taxon>
        <taxon>Analgoidea</taxon>
        <taxon>Pyroglyphidae</taxon>
        <taxon>Dermatophagoidinae</taxon>
        <taxon>Dermatophagoides</taxon>
    </lineage>
</organism>
<dbReference type="RefSeq" id="XP_027195724.1">
    <property type="nucleotide sequence ID" value="XM_027339923.1"/>
</dbReference>
<dbReference type="KEGG" id="dpte:113790278"/>
<dbReference type="SUPFAM" id="SSF144232">
    <property type="entry name" value="HIT/MYND zinc finger-like"/>
    <property type="match status" value="1"/>
</dbReference>
<dbReference type="Gene3D" id="1.10.220.160">
    <property type="match status" value="1"/>
</dbReference>
<keyword evidence="2" id="KW-0863">Zinc-finger</keyword>
<dbReference type="Proteomes" id="UP000515146">
    <property type="component" value="Unplaced"/>
</dbReference>
<evidence type="ECO:0000313" key="5">
    <source>
        <dbReference type="Proteomes" id="UP000515146"/>
    </source>
</evidence>
<keyword evidence="5" id="KW-1185">Reference proteome</keyword>
<evidence type="ECO:0000313" key="6">
    <source>
        <dbReference type="RefSeq" id="XP_027195724.1"/>
    </source>
</evidence>
<proteinExistence type="predicted"/>
<dbReference type="InParanoid" id="A0A6P6XUZ4"/>
<evidence type="ECO:0000256" key="1">
    <source>
        <dbReference type="ARBA" id="ARBA00022723"/>
    </source>
</evidence>
<dbReference type="InterPro" id="IPR002893">
    <property type="entry name" value="Znf_MYND"/>
</dbReference>
<dbReference type="GO" id="GO:0005634">
    <property type="term" value="C:nucleus"/>
    <property type="evidence" value="ECO:0007669"/>
    <property type="project" value="TreeGrafter"/>
</dbReference>
<feature type="domain" description="MYND-type" evidence="4">
    <location>
        <begin position="2"/>
        <end position="20"/>
    </location>
</feature>
<accession>A0A6P6XUZ4</accession>
<evidence type="ECO:0000256" key="3">
    <source>
        <dbReference type="ARBA" id="ARBA00022833"/>
    </source>
</evidence>
<dbReference type="Gene3D" id="2.170.270.10">
    <property type="entry name" value="SET domain"/>
    <property type="match status" value="1"/>
</dbReference>
<reference evidence="6" key="1">
    <citation type="submission" date="2025-08" db="UniProtKB">
        <authorList>
            <consortium name="RefSeq"/>
        </authorList>
    </citation>
    <scope>IDENTIFICATION</scope>
    <source>
        <strain evidence="6">Airmid</strain>
    </source>
</reference>
<dbReference type="PANTHER" id="PTHR12197:SF251">
    <property type="entry name" value="EG:BACR7C10.4 PROTEIN"/>
    <property type="match status" value="1"/>
</dbReference>
<evidence type="ECO:0000256" key="2">
    <source>
        <dbReference type="ARBA" id="ARBA00022771"/>
    </source>
</evidence>
<sequence>MYYCGKDCQQKDWIQHKLECKFFQKDFDQFKITGETDNLFFRFVLRLYLYLKHNPECLYERRQFLNDENSAVCLDDIIKQNFPPKLDENDFHFIHMFHQFKLLKIEFNFVKMSKYHSICYEYGLKIFDEGMQYLGIGLYIAESKLKHSFSSNTTTSFNGSKLVMRAAKPIKSGEQITVNVELLKIKKSLEWDIESKMFHNCEQCILVNRAHSYGELLKLDSQMNPINVLNNLNEMNNICETFFGSHVFNKYNRN</sequence>
<name>A0A6P6XUZ4_DERPT</name>
<keyword evidence="1" id="KW-0479">Metal-binding</keyword>
<dbReference type="OrthoDB" id="1028014at2759"/>
<evidence type="ECO:0000259" key="4">
    <source>
        <dbReference type="Pfam" id="PF01753"/>
    </source>
</evidence>
<dbReference type="SUPFAM" id="SSF82199">
    <property type="entry name" value="SET domain"/>
    <property type="match status" value="1"/>
</dbReference>
<dbReference type="Gene3D" id="6.10.140.2220">
    <property type="match status" value="1"/>
</dbReference>
<dbReference type="PANTHER" id="PTHR12197">
    <property type="entry name" value="HISTONE-LYSINE N-METHYLTRANSFERASE SMYD"/>
    <property type="match status" value="1"/>
</dbReference>
<protein>
    <submittedName>
        <fullName evidence="6">N-lysine methyltransferase SMYD2-B-like</fullName>
    </submittedName>
</protein>
<dbReference type="GO" id="GO:0008270">
    <property type="term" value="F:zinc ion binding"/>
    <property type="evidence" value="ECO:0007669"/>
    <property type="project" value="UniProtKB-KW"/>
</dbReference>
<gene>
    <name evidence="6" type="primary">LOC113790278</name>
</gene>
<dbReference type="InterPro" id="IPR046341">
    <property type="entry name" value="SET_dom_sf"/>
</dbReference>
<keyword evidence="3" id="KW-0862">Zinc</keyword>
<dbReference type="Pfam" id="PF01753">
    <property type="entry name" value="zf-MYND"/>
    <property type="match status" value="1"/>
</dbReference>
<dbReference type="AlphaFoldDB" id="A0A6P6XUZ4"/>